<organism evidence="1 2">
    <name type="scientific">Colletotrichum truncatum</name>
    <name type="common">Anthracnose fungus</name>
    <name type="synonym">Colletotrichum capsici</name>
    <dbReference type="NCBI Taxonomy" id="5467"/>
    <lineage>
        <taxon>Eukaryota</taxon>
        <taxon>Fungi</taxon>
        <taxon>Dikarya</taxon>
        <taxon>Ascomycota</taxon>
        <taxon>Pezizomycotina</taxon>
        <taxon>Sordariomycetes</taxon>
        <taxon>Hypocreomycetidae</taxon>
        <taxon>Glomerellales</taxon>
        <taxon>Glomerellaceae</taxon>
        <taxon>Colletotrichum</taxon>
        <taxon>Colletotrichum truncatum species complex</taxon>
    </lineage>
</organism>
<proteinExistence type="predicted"/>
<name>A0ACC3Z174_COLTU</name>
<protein>
    <submittedName>
        <fullName evidence="1">Uncharacterized protein</fullName>
    </submittedName>
</protein>
<accession>A0ACC3Z174</accession>
<reference evidence="1 2" key="1">
    <citation type="journal article" date="2020" name="Phytopathology">
        <title>Genome Sequence Resources of Colletotrichum truncatum, C. plurivorum, C. musicola, and C. sojae: Four Species Pathogenic to Soybean (Glycine max).</title>
        <authorList>
            <person name="Rogerio F."/>
            <person name="Boufleur T.R."/>
            <person name="Ciampi-Guillardi M."/>
            <person name="Sukno S.A."/>
            <person name="Thon M.R."/>
            <person name="Massola Junior N.S."/>
            <person name="Baroncelli R."/>
        </authorList>
    </citation>
    <scope>NUCLEOTIDE SEQUENCE [LARGE SCALE GENOMIC DNA]</scope>
    <source>
        <strain evidence="1 2">CMES1059</strain>
    </source>
</reference>
<dbReference type="Proteomes" id="UP000805649">
    <property type="component" value="Unassembled WGS sequence"/>
</dbReference>
<evidence type="ECO:0000313" key="1">
    <source>
        <dbReference type="EMBL" id="KAL0937842.1"/>
    </source>
</evidence>
<comment type="caution">
    <text evidence="1">The sequence shown here is derived from an EMBL/GenBank/DDBJ whole genome shotgun (WGS) entry which is preliminary data.</text>
</comment>
<dbReference type="EMBL" id="VUJX02000004">
    <property type="protein sequence ID" value="KAL0937842.1"/>
    <property type="molecule type" value="Genomic_DNA"/>
</dbReference>
<gene>
    <name evidence="1" type="ORF">CTRU02_207573</name>
</gene>
<evidence type="ECO:0000313" key="2">
    <source>
        <dbReference type="Proteomes" id="UP000805649"/>
    </source>
</evidence>
<keyword evidence="2" id="KW-1185">Reference proteome</keyword>
<sequence length="250" mass="26961">MLSQRGSLTGPGWVEYDPNSAPQVVVEAAPEAVIRMHDFGIGNDGVIDTHSPPSDIVTPESCFGTRLWKHRRILIVIALLLLSAIVVPIVVIQAINMSRQQYQENGPGSGFSTTLAASTTTAKHYSTAMLLSPTSTSKPASRCDSAIFRRDVNWIGIFGGSDWKYNLTSAHNPQECCNTCYHHVPEGCNGWLYVETDTNTPPCNIILGYPGPNQSKSCPRGYPDLVFNNAIKTLPPGEGGAGPCTDKIMG</sequence>